<dbReference type="InterPro" id="IPR010491">
    <property type="entry name" value="PRP1_N"/>
</dbReference>
<sequence>MINLDFLDQEPPPGYIAGIGRGATGFGTTNNFQISQNLPITTYEKIDDNNDDSNNGQFDDVSSGNYRQILSKTEQENIEADKIYNEVEQHLQNQRNKKLKRKNDDINDDDDETNDIDKNSLAYSLKEISNQFQDVKEELATISEEQWLNLPESGDFTRRNKRLRNELQQQQRFYRNSDRITLDLQNTGATDFSLSNDNEEIDNDTIKDDLKDNNNNNSVEVDSKVNLFELSLAKDRLLETQLRLGGKVTLSNDEIDKNTYLESLQETKNSQYKIGDYKKARKLFTKLRELNPHNPQNWIASAKLEFDAKKIKRAKELIQEGCELCPKSEDIWLTNLEINSNDIPTSKVIVADAIKYNYKSLKLWIKAVEFENDNTSKLRILRKALEFLPKSAELWMKIAETESDKLIAIKMLEKAITLIPSSIELLFKLSELQDSKTAIETLRNGVDNFPLTNQYLIWIQISKIEEKFSSNEVKIENYLKKSFESFKDENDINWFEQAENCEINGYPLTCRQIVLQTLQNCKESAESLIEKAKSYHHSNHPIISNALFFFVTSSYPSFVTGWEEWIIFKKESKEYKDLFITYEMAISTLPDNVDLYINYINDKIKYDFDLDQIKSTLSDALIKNPKSEKLWIYTIDFEMKHNKSIQIILDLLDDCLEAIFTPSVEFFLKKVSIEKRFVNNSMALKTLEKALNVYPKEPKVYLAKGDLILSGDNHHNVEEVYQQGIKLCDDKEKLYIALSSYHYKLNRNVIKARSILDEGLTKHPKSDLLYHSKIKLEMEVNKKDHALRLLAKGLSIIPTSPLLWCDNIKLATKQQIKNVYSSALKKTKDSPIVVLTIAKDLWKSGKIDRAYQFFKACLGQDDLYGDGYIFYYAFLLKFGSRDEMKELEELFNKKSKLHGSVWEEVCFTNERRNVSSLQLLREAAVDVSKTL</sequence>
<evidence type="ECO:0000256" key="6">
    <source>
        <dbReference type="PROSITE-ProRule" id="PRU00339"/>
    </source>
</evidence>
<dbReference type="SUPFAM" id="SSF48452">
    <property type="entry name" value="TPR-like"/>
    <property type="match status" value="3"/>
</dbReference>
<evidence type="ECO:0000256" key="2">
    <source>
        <dbReference type="ARBA" id="ARBA00022664"/>
    </source>
</evidence>
<dbReference type="GO" id="GO:0005634">
    <property type="term" value="C:nucleus"/>
    <property type="evidence" value="ECO:0007669"/>
    <property type="project" value="UniProtKB-ARBA"/>
</dbReference>
<dbReference type="Pfam" id="PF06424">
    <property type="entry name" value="PRP1_N"/>
    <property type="match status" value="1"/>
</dbReference>
<dbReference type="PANTHER" id="PTHR11246">
    <property type="entry name" value="PRE-MRNA SPLICING FACTOR"/>
    <property type="match status" value="1"/>
</dbReference>
<dbReference type="Proteomes" id="UP001378960">
    <property type="component" value="Unassembled WGS sequence"/>
</dbReference>
<dbReference type="EMBL" id="BTGB01000001">
    <property type="protein sequence ID" value="GMM44860.1"/>
    <property type="molecule type" value="Genomic_DNA"/>
</dbReference>
<evidence type="ECO:0000256" key="1">
    <source>
        <dbReference type="ARBA" id="ARBA00004123"/>
    </source>
</evidence>
<dbReference type="Gene3D" id="1.25.40.10">
    <property type="entry name" value="Tetratricopeptide repeat domain"/>
    <property type="match status" value="3"/>
</dbReference>
<comment type="caution">
    <text evidence="9">The sequence shown here is derived from an EMBL/GenBank/DDBJ whole genome shotgun (WGS) entry which is preliminary data.</text>
</comment>
<evidence type="ECO:0000256" key="4">
    <source>
        <dbReference type="ARBA" id="ARBA00023187"/>
    </source>
</evidence>
<accession>A0AAV5R094</accession>
<dbReference type="GO" id="GO:0000398">
    <property type="term" value="P:mRNA splicing, via spliceosome"/>
    <property type="evidence" value="ECO:0007669"/>
    <property type="project" value="InterPro"/>
</dbReference>
<evidence type="ECO:0000256" key="7">
    <source>
        <dbReference type="SAM" id="MobiDB-lite"/>
    </source>
</evidence>
<dbReference type="InterPro" id="IPR003107">
    <property type="entry name" value="HAT"/>
</dbReference>
<dbReference type="AlphaFoldDB" id="A0AAV5R094"/>
<keyword evidence="4" id="KW-0508">mRNA splicing</keyword>
<protein>
    <submittedName>
        <fullName evidence="9">U4/U6-U5 snRNP complex subunit</fullName>
    </submittedName>
</protein>
<dbReference type="SMART" id="SM00386">
    <property type="entry name" value="HAT"/>
    <property type="match status" value="12"/>
</dbReference>
<dbReference type="PANTHER" id="PTHR11246:SF1">
    <property type="entry name" value="PRE-MRNA-PROCESSING FACTOR 6"/>
    <property type="match status" value="1"/>
</dbReference>
<keyword evidence="2" id="KW-0507">mRNA processing</keyword>
<feature type="domain" description="PRP1 splicing factor N-terminal" evidence="8">
    <location>
        <begin position="11"/>
        <end position="159"/>
    </location>
</feature>
<keyword evidence="6" id="KW-0802">TPR repeat</keyword>
<keyword evidence="10" id="KW-1185">Reference proteome</keyword>
<feature type="region of interest" description="Disordered" evidence="7">
    <location>
        <begin position="93"/>
        <end position="116"/>
    </location>
</feature>
<evidence type="ECO:0000256" key="3">
    <source>
        <dbReference type="ARBA" id="ARBA00022737"/>
    </source>
</evidence>
<keyword evidence="5" id="KW-0539">Nucleus</keyword>
<dbReference type="InterPro" id="IPR045075">
    <property type="entry name" value="Syf1-like"/>
</dbReference>
<proteinExistence type="predicted"/>
<name>A0AAV5R094_PICKL</name>
<reference evidence="9 10" key="1">
    <citation type="journal article" date="2023" name="Elife">
        <title>Identification of key yeast species and microbe-microbe interactions impacting larval growth of Drosophila in the wild.</title>
        <authorList>
            <person name="Mure A."/>
            <person name="Sugiura Y."/>
            <person name="Maeda R."/>
            <person name="Honda K."/>
            <person name="Sakurai N."/>
            <person name="Takahashi Y."/>
            <person name="Watada M."/>
            <person name="Katoh T."/>
            <person name="Gotoh A."/>
            <person name="Gotoh Y."/>
            <person name="Taniguchi I."/>
            <person name="Nakamura K."/>
            <person name="Hayashi T."/>
            <person name="Katayama T."/>
            <person name="Uemura T."/>
            <person name="Hattori Y."/>
        </authorList>
    </citation>
    <scope>NUCLEOTIDE SEQUENCE [LARGE SCALE GENOMIC DNA]</scope>
    <source>
        <strain evidence="9 10">PK-24</strain>
    </source>
</reference>
<organism evidence="9 10">
    <name type="scientific">Pichia kluyveri</name>
    <name type="common">Yeast</name>
    <dbReference type="NCBI Taxonomy" id="36015"/>
    <lineage>
        <taxon>Eukaryota</taxon>
        <taxon>Fungi</taxon>
        <taxon>Dikarya</taxon>
        <taxon>Ascomycota</taxon>
        <taxon>Saccharomycotina</taxon>
        <taxon>Pichiomycetes</taxon>
        <taxon>Pichiales</taxon>
        <taxon>Pichiaceae</taxon>
        <taxon>Pichia</taxon>
    </lineage>
</organism>
<gene>
    <name evidence="9" type="ORF">DAPK24_014350</name>
</gene>
<evidence type="ECO:0000259" key="8">
    <source>
        <dbReference type="Pfam" id="PF06424"/>
    </source>
</evidence>
<comment type="subcellular location">
    <subcellularLocation>
        <location evidence="1">Nucleus</location>
    </subcellularLocation>
</comment>
<feature type="repeat" description="TPR" evidence="6">
    <location>
        <begin position="261"/>
        <end position="294"/>
    </location>
</feature>
<feature type="compositionally biased region" description="Polar residues" evidence="7">
    <location>
        <begin position="52"/>
        <end position="63"/>
    </location>
</feature>
<dbReference type="InterPro" id="IPR019734">
    <property type="entry name" value="TPR_rpt"/>
</dbReference>
<dbReference type="PROSITE" id="PS50005">
    <property type="entry name" value="TPR"/>
    <property type="match status" value="1"/>
</dbReference>
<feature type="region of interest" description="Disordered" evidence="7">
    <location>
        <begin position="44"/>
        <end position="63"/>
    </location>
</feature>
<evidence type="ECO:0000313" key="10">
    <source>
        <dbReference type="Proteomes" id="UP001378960"/>
    </source>
</evidence>
<evidence type="ECO:0000313" key="9">
    <source>
        <dbReference type="EMBL" id="GMM44860.1"/>
    </source>
</evidence>
<evidence type="ECO:0000256" key="5">
    <source>
        <dbReference type="ARBA" id="ARBA00023242"/>
    </source>
</evidence>
<dbReference type="InterPro" id="IPR011990">
    <property type="entry name" value="TPR-like_helical_dom_sf"/>
</dbReference>
<keyword evidence="3" id="KW-0677">Repeat</keyword>